<dbReference type="Pfam" id="PF00022">
    <property type="entry name" value="Actin"/>
    <property type="match status" value="1"/>
</dbReference>
<name>A0AAF0DBD3_9EURO</name>
<keyword evidence="4" id="KW-1185">Reference proteome</keyword>
<feature type="compositionally biased region" description="Basic and acidic residues" evidence="2">
    <location>
        <begin position="22"/>
        <end position="34"/>
    </location>
</feature>
<evidence type="ECO:0000256" key="1">
    <source>
        <dbReference type="RuleBase" id="RU000487"/>
    </source>
</evidence>
<evidence type="ECO:0000256" key="2">
    <source>
        <dbReference type="SAM" id="MobiDB-lite"/>
    </source>
</evidence>
<dbReference type="EMBL" id="CP120627">
    <property type="protein sequence ID" value="WEW54994.1"/>
    <property type="molecule type" value="Genomic_DNA"/>
</dbReference>
<dbReference type="PANTHER" id="PTHR11937">
    <property type="entry name" value="ACTIN"/>
    <property type="match status" value="1"/>
</dbReference>
<reference evidence="3" key="1">
    <citation type="submission" date="2023-03" db="EMBL/GenBank/DDBJ databases">
        <title>Emydomyces testavorans Genome Sequence.</title>
        <authorList>
            <person name="Hoyer L."/>
        </authorList>
    </citation>
    <scope>NUCLEOTIDE SEQUENCE</scope>
    <source>
        <strain evidence="3">16-2883</strain>
    </source>
</reference>
<accession>A0AAF0DBD3</accession>
<comment type="similarity">
    <text evidence="1">Belongs to the actin family.</text>
</comment>
<organism evidence="3 4">
    <name type="scientific">Emydomyces testavorans</name>
    <dbReference type="NCBI Taxonomy" id="2070801"/>
    <lineage>
        <taxon>Eukaryota</taxon>
        <taxon>Fungi</taxon>
        <taxon>Dikarya</taxon>
        <taxon>Ascomycota</taxon>
        <taxon>Pezizomycotina</taxon>
        <taxon>Eurotiomycetes</taxon>
        <taxon>Eurotiomycetidae</taxon>
        <taxon>Onygenales</taxon>
        <taxon>Nannizziopsiaceae</taxon>
        <taxon>Emydomyces</taxon>
    </lineage>
</organism>
<evidence type="ECO:0008006" key="5">
    <source>
        <dbReference type="Google" id="ProtNLM"/>
    </source>
</evidence>
<protein>
    <recommendedName>
        <fullName evidence="5">Actin-related protein RO7</fullName>
    </recommendedName>
</protein>
<gene>
    <name evidence="3" type="ORF">PRK78_000421</name>
</gene>
<feature type="compositionally biased region" description="Basic and acidic residues" evidence="2">
    <location>
        <begin position="438"/>
        <end position="448"/>
    </location>
</feature>
<feature type="region of interest" description="Disordered" evidence="2">
    <location>
        <begin position="1"/>
        <end position="62"/>
    </location>
</feature>
<evidence type="ECO:0000313" key="3">
    <source>
        <dbReference type="EMBL" id="WEW54994.1"/>
    </source>
</evidence>
<dbReference type="SUPFAM" id="SSF53067">
    <property type="entry name" value="Actin-like ATPase domain"/>
    <property type="match status" value="2"/>
</dbReference>
<feature type="region of interest" description="Disordered" evidence="2">
    <location>
        <begin position="298"/>
        <end position="337"/>
    </location>
</feature>
<dbReference type="InterPro" id="IPR043129">
    <property type="entry name" value="ATPase_NBD"/>
</dbReference>
<dbReference type="Gene3D" id="3.30.420.40">
    <property type="match status" value="2"/>
</dbReference>
<sequence length="576" mass="63989">MATVSSSSGLDRRSSAAGVSIRTKERSSRAHAPESPRTPVQSRQMYPPYTSSSSPGSSFRHEEDSVIIEIGSRWLRAGFEGTNMPMCVVGFGPEEGRRVGDYRGWIRSGNQEVRKAKIKPTTAEKWPKNYELWSRDIRGLDIGLFEDKLERAIRELYNKYLLTDAGSSRLVLVLPSIVPHVLLSSLLSTIFHRWRYPSITLLPSSAMAAVAAGVRSALVVDIGWEETTITALYEYREIQSKRSTRAMKVLILHMGKFLTQLIRQQENLSSVGDDTITVSFELCEEILTRLAWCRTGGNAQHPPVSEEAEDPNRTTPGLNDGDDSLNPESGQPSAVSLPLPVGNVMTHVDVPFAKFSELVDQAIFAVGAEEHDWDDEDTPLDMLLYSTLLSLSPDVRGTCMSRITFIGGGSNIPGIRQRIIEDANTLIQKRQWRPSRGRVLEKQTRQLKELSVNEQRSKPNLDESTKNAPLNASEQTPDTSFIDERFQRNNKDAKPHVHGTLRQVDSLGPWAGASLVANLKVKGLVEVDREKFLQHGLAGASRDYNVSTVMDRRSGYGPSMARSGGDRSSWTLGEWA</sequence>
<feature type="region of interest" description="Disordered" evidence="2">
    <location>
        <begin position="556"/>
        <end position="576"/>
    </location>
</feature>
<dbReference type="SMART" id="SM00268">
    <property type="entry name" value="ACTIN"/>
    <property type="match status" value="1"/>
</dbReference>
<proteinExistence type="inferred from homology"/>
<feature type="compositionally biased region" description="Basic and acidic residues" evidence="2">
    <location>
        <begin position="455"/>
        <end position="465"/>
    </location>
</feature>
<feature type="compositionally biased region" description="Polar residues" evidence="2">
    <location>
        <begin position="466"/>
        <end position="479"/>
    </location>
</feature>
<evidence type="ECO:0000313" key="4">
    <source>
        <dbReference type="Proteomes" id="UP001219355"/>
    </source>
</evidence>
<dbReference type="AlphaFoldDB" id="A0AAF0DBD3"/>
<dbReference type="InterPro" id="IPR004000">
    <property type="entry name" value="Actin"/>
</dbReference>
<dbReference type="Proteomes" id="UP001219355">
    <property type="component" value="Chromosome 1"/>
</dbReference>
<feature type="region of interest" description="Disordered" evidence="2">
    <location>
        <begin position="437"/>
        <end position="480"/>
    </location>
</feature>
<dbReference type="Gene3D" id="3.90.640.10">
    <property type="entry name" value="Actin, Chain A, domain 4"/>
    <property type="match status" value="1"/>
</dbReference>
<feature type="compositionally biased region" description="Polar residues" evidence="2">
    <location>
        <begin position="566"/>
        <end position="576"/>
    </location>
</feature>